<evidence type="ECO:0000256" key="10">
    <source>
        <dbReference type="SAM" id="Phobius"/>
    </source>
</evidence>
<feature type="transmembrane region" description="Helical" evidence="10">
    <location>
        <begin position="1479"/>
        <end position="1502"/>
    </location>
</feature>
<dbReference type="InterPro" id="IPR036058">
    <property type="entry name" value="Kazal_dom_sf"/>
</dbReference>
<dbReference type="InterPro" id="IPR036259">
    <property type="entry name" value="MFS_trans_sf"/>
</dbReference>
<dbReference type="SUPFAM" id="SSF100895">
    <property type="entry name" value="Kazal-type serine protease inhibitors"/>
    <property type="match status" value="1"/>
</dbReference>
<feature type="transmembrane region" description="Helical" evidence="10">
    <location>
        <begin position="178"/>
        <end position="198"/>
    </location>
</feature>
<dbReference type="InterPro" id="IPR000436">
    <property type="entry name" value="Sushi_SCR_CCP_dom"/>
</dbReference>
<feature type="transmembrane region" description="Helical" evidence="10">
    <location>
        <begin position="700"/>
        <end position="717"/>
    </location>
</feature>
<dbReference type="GO" id="GO:0016323">
    <property type="term" value="C:basolateral plasma membrane"/>
    <property type="evidence" value="ECO:0007669"/>
    <property type="project" value="TreeGrafter"/>
</dbReference>
<protein>
    <recommendedName>
        <fullName evidence="15">Solute carrier organic anion transporter family member</fullName>
    </recommendedName>
</protein>
<feature type="transmembrane region" description="Helical" evidence="10">
    <location>
        <begin position="665"/>
        <end position="688"/>
    </location>
</feature>
<dbReference type="PANTHER" id="PTHR11388">
    <property type="entry name" value="ORGANIC ANION TRANSPORTER"/>
    <property type="match status" value="1"/>
</dbReference>
<organism evidence="13 14">
    <name type="scientific">Strigamia maritima</name>
    <name type="common">European centipede</name>
    <name type="synonym">Geophilus maritimus</name>
    <dbReference type="NCBI Taxonomy" id="126957"/>
    <lineage>
        <taxon>Eukaryota</taxon>
        <taxon>Metazoa</taxon>
        <taxon>Ecdysozoa</taxon>
        <taxon>Arthropoda</taxon>
        <taxon>Myriapoda</taxon>
        <taxon>Chilopoda</taxon>
        <taxon>Pleurostigmophora</taxon>
        <taxon>Geophilomorpha</taxon>
        <taxon>Linotaeniidae</taxon>
        <taxon>Strigamia</taxon>
    </lineage>
</organism>
<evidence type="ECO:0000259" key="12">
    <source>
        <dbReference type="PROSITE" id="PS51465"/>
    </source>
</evidence>
<feature type="transmembrane region" description="Helical" evidence="10">
    <location>
        <begin position="1105"/>
        <end position="1130"/>
    </location>
</feature>
<dbReference type="CDD" id="cd17404">
    <property type="entry name" value="MFS_SLCO5_OATP5"/>
    <property type="match status" value="1"/>
</dbReference>
<evidence type="ECO:0000256" key="2">
    <source>
        <dbReference type="ARBA" id="ARBA00009657"/>
    </source>
</evidence>
<keyword evidence="6 10" id="KW-0472">Membrane</keyword>
<name>T1J9S9_STRMM</name>
<dbReference type="GO" id="GO:0015347">
    <property type="term" value="F:sodium-independent organic anion transmembrane transporter activity"/>
    <property type="evidence" value="ECO:0007669"/>
    <property type="project" value="TreeGrafter"/>
</dbReference>
<dbReference type="Pfam" id="PF03137">
    <property type="entry name" value="OATP"/>
    <property type="match status" value="2"/>
</dbReference>
<dbReference type="STRING" id="126957.T1J9S9"/>
<feature type="transmembrane region" description="Helical" evidence="10">
    <location>
        <begin position="205"/>
        <end position="227"/>
    </location>
</feature>
<proteinExistence type="inferred from homology"/>
<dbReference type="GO" id="GO:0043252">
    <property type="term" value="P:sodium-independent organic anion transport"/>
    <property type="evidence" value="ECO:0007669"/>
    <property type="project" value="TreeGrafter"/>
</dbReference>
<keyword evidence="14" id="KW-1185">Reference proteome</keyword>
<evidence type="ECO:0000256" key="8">
    <source>
        <dbReference type="PROSITE-ProRule" id="PRU00302"/>
    </source>
</evidence>
<feature type="transmembrane region" description="Helical" evidence="10">
    <location>
        <begin position="316"/>
        <end position="343"/>
    </location>
</feature>
<feature type="transmembrane region" description="Helical" evidence="10">
    <location>
        <begin position="276"/>
        <end position="304"/>
    </location>
</feature>
<dbReference type="EMBL" id="JH431978">
    <property type="status" value="NOT_ANNOTATED_CDS"/>
    <property type="molecule type" value="Genomic_DNA"/>
</dbReference>
<feature type="region of interest" description="Disordered" evidence="9">
    <location>
        <begin position="81"/>
        <end position="105"/>
    </location>
</feature>
<feature type="transmembrane region" description="Helical" evidence="10">
    <location>
        <begin position="1389"/>
        <end position="1413"/>
    </location>
</feature>
<feature type="transmembrane region" description="Helical" evidence="10">
    <location>
        <begin position="472"/>
        <end position="494"/>
    </location>
</feature>
<feature type="transmembrane region" description="Helical" evidence="10">
    <location>
        <begin position="514"/>
        <end position="532"/>
    </location>
</feature>
<dbReference type="PANTHER" id="PTHR11388:SF142">
    <property type="entry name" value="SOLUTE CARRIER ORGANIC ANION TRANSPORTER FAMILY MEMBER 5A1"/>
    <property type="match status" value="1"/>
</dbReference>
<evidence type="ECO:0000313" key="14">
    <source>
        <dbReference type="Proteomes" id="UP000014500"/>
    </source>
</evidence>
<feature type="disulfide bond" evidence="8">
    <location>
        <begin position="1156"/>
        <end position="1199"/>
    </location>
</feature>
<evidence type="ECO:0000259" key="11">
    <source>
        <dbReference type="PROSITE" id="PS50923"/>
    </source>
</evidence>
<dbReference type="eggNOG" id="KOG3626">
    <property type="taxonomic scope" value="Eukaryota"/>
</dbReference>
<reference evidence="14" key="1">
    <citation type="submission" date="2011-05" db="EMBL/GenBank/DDBJ databases">
        <authorList>
            <person name="Richards S.R."/>
            <person name="Qu J."/>
            <person name="Jiang H."/>
            <person name="Jhangiani S.N."/>
            <person name="Agravi P."/>
            <person name="Goodspeed R."/>
            <person name="Gross S."/>
            <person name="Mandapat C."/>
            <person name="Jackson L."/>
            <person name="Mathew T."/>
            <person name="Pu L."/>
            <person name="Thornton R."/>
            <person name="Saada N."/>
            <person name="Wilczek-Boney K.B."/>
            <person name="Lee S."/>
            <person name="Kovar C."/>
            <person name="Wu Y."/>
            <person name="Scherer S.E."/>
            <person name="Worley K.C."/>
            <person name="Muzny D.M."/>
            <person name="Gibbs R."/>
        </authorList>
    </citation>
    <scope>NUCLEOTIDE SEQUENCE</scope>
    <source>
        <strain evidence="14">Brora</strain>
    </source>
</reference>
<dbReference type="InterPro" id="IPR002350">
    <property type="entry name" value="Kazal_dom"/>
</dbReference>
<comment type="caution">
    <text evidence="8">Lacks conserved residue(s) required for the propagation of feature annotation.</text>
</comment>
<dbReference type="EnsemblMetazoa" id="SMAR010477-RA">
    <property type="protein sequence ID" value="SMAR010477-PA"/>
    <property type="gene ID" value="SMAR010477"/>
</dbReference>
<dbReference type="Proteomes" id="UP000014500">
    <property type="component" value="Unassembled WGS sequence"/>
</dbReference>
<evidence type="ECO:0000256" key="9">
    <source>
        <dbReference type="SAM" id="MobiDB-lite"/>
    </source>
</evidence>
<dbReference type="NCBIfam" id="TIGR00805">
    <property type="entry name" value="oat"/>
    <property type="match status" value="1"/>
</dbReference>
<dbReference type="PROSITE" id="PS50923">
    <property type="entry name" value="SUSHI"/>
    <property type="match status" value="1"/>
</dbReference>
<comment type="subcellular location">
    <subcellularLocation>
        <location evidence="1">Cell membrane</location>
        <topology evidence="1">Multi-pass membrane protein</topology>
    </subcellularLocation>
</comment>
<dbReference type="PROSITE" id="PS51465">
    <property type="entry name" value="KAZAL_2"/>
    <property type="match status" value="1"/>
</dbReference>
<feature type="transmembrane region" description="Helical" evidence="10">
    <location>
        <begin position="1425"/>
        <end position="1449"/>
    </location>
</feature>
<comment type="similarity">
    <text evidence="2">Belongs to the organo anion transporter (TC 2.A.60) family.</text>
</comment>
<feature type="domain" description="Kazal-like" evidence="12">
    <location>
        <begin position="589"/>
        <end position="660"/>
    </location>
</feature>
<keyword evidence="5 10" id="KW-1133">Transmembrane helix</keyword>
<dbReference type="HOGENOM" id="CLU_246326_0_0_1"/>
<feature type="transmembrane region" description="Helical" evidence="10">
    <location>
        <begin position="363"/>
        <end position="387"/>
    </location>
</feature>
<accession>T1J9S9</accession>
<evidence type="ECO:0000256" key="1">
    <source>
        <dbReference type="ARBA" id="ARBA00004651"/>
    </source>
</evidence>
<evidence type="ECO:0000256" key="3">
    <source>
        <dbReference type="ARBA" id="ARBA00022475"/>
    </source>
</evidence>
<keyword evidence="3" id="KW-1003">Cell membrane</keyword>
<evidence type="ECO:0000256" key="4">
    <source>
        <dbReference type="ARBA" id="ARBA00022692"/>
    </source>
</evidence>
<keyword evidence="4 10" id="KW-0812">Transmembrane</keyword>
<feature type="domain" description="Sushi" evidence="11">
    <location>
        <begin position="1154"/>
        <end position="1217"/>
    </location>
</feature>
<evidence type="ECO:0000256" key="7">
    <source>
        <dbReference type="ARBA" id="ARBA00023157"/>
    </source>
</evidence>
<evidence type="ECO:0000256" key="5">
    <source>
        <dbReference type="ARBA" id="ARBA00022989"/>
    </source>
</evidence>
<dbReference type="SUPFAM" id="SSF103473">
    <property type="entry name" value="MFS general substrate transporter"/>
    <property type="match status" value="2"/>
</dbReference>
<dbReference type="FunFam" id="1.20.1250.20:FF:000486">
    <property type="entry name" value="Solute carrier organic anion transporter family member"/>
    <property type="match status" value="1"/>
</dbReference>
<feature type="transmembrane region" description="Helical" evidence="10">
    <location>
        <begin position="544"/>
        <end position="564"/>
    </location>
</feature>
<sequence>MTYIQIQNICPQADPVALKRCFECRSRGQLGDCGDPFNTNSTSISASVTVLTCISGWCGKIVDGTEDKIRRTERLCLPQAPSDDEERCGETNWENKKGSSSDASEITDSTITNIDNQVECGIWNCRPKCIQKASNIKVFVFLSCILVALQQTLSSGYLNSVITTIEKRFDINSGLSGAIASTYEIGNLVTIIFVSYLGSRRHIPIWLGTGTIVIGIGSLVFVLPQFLTERYTIQSQIKRNLTQQNICKNESDMVRVLPDEHNFHYPLDECENKSNIVAVALFMLAQLLIGCGGSPLFTLGTTYIDDHIKRESAALYIGWLYSMVAFGPVMGFLLGGYLLTFYVDFLTYNTLDLNITPEDPRWVGAWWGGFLIIGCLMLLVSIPVFSFPKRLRCFQKSVVIVTEHPRASTPSANTASSLNTSNCKRSFDSEEREKYGSSIRGQIGHILAGHQLVYDIFTDIPKSMKNLLSNPVFTVTCLGSCMELVIVSGFAVFLPKYLETQFSISKGQANVYTGGIAIPGACVGVLVGGFVLKKFQLRPKGAIQFILICNVICLMMYCLLFFLGCKNVKMAGTTIPYLNESVDTEKFQVNLTAICNIGCDCSPNDISLICGSDLVTYFSPCHAGCSTKRARLDQDYAYCKCISNQTNHQDITARNGPCPQSCHTIIPFMILLFLMSFVVSVTQMPILMIVLRSVAEHERAFALGIQFVIFRLFGYIPSPIMFGNVIDATCLLWTSNCNNKVGFCLVYDIEKFRYSFVGISAAVKVITATLYCIDWILIRQEQKSASLIVMHEDIMVTVESVRNRLAIAAVVIVGVFLLVSLVAILAIVLLSGSYRRDDESIGEYIVRLFTGSKSKCDKDPPIFEFLHSDWDGQTRSRGTVVQYRCGYISSTPVARIVECVRSGKWTEYYKKLEKCKLDNESMRLFKQEEEALTTVGGLTGCTERDPPPAGQYFRDWNELKWKPGTVINYYCSEDKESPLVMVVYCSIDLKWVTKTRNPESCECPELPPEYNEKKHLLNWEPNQRWIGTVLGYRCADHYDSPYEKLYQCSVNKAWEVTEVLNCDIKMVADASKKPNEIVSLETPSIDPTFETPAHPPPHAINRNRLAVAAVVIVGLFLLVSLVAILAIVLLSGSYRREDESIGEYIVRLFTGSKSKCDKDPPIFEFLHSDWDGQTRSRGTVVHYKCGYIFNTPIARKVECKRSGKWTESYKKLEKCKLDNESMRLFKQEEEALTTVGGLTGCTERDPPPAGQYFRDWNELKWKPGTVINYYCSEDKESPLVMVVYCSIDLKWVTKTRNPESCECPELPPEYNEKKHLLNWEPNQRWIGTVLGYRCADHYDSPYEKLYQCSVNKAWEVTEVLNCEITDKFLKHQPNKPSSNGPCPQSCHTIIPFMILLFLMSFVVFVTQMPILMIVRRSVAEHEKAFALGIQFVIFTLFGYISSIVFGNVIDATCLFWTSNCNNKVGFCLVYDIEKFRYSFVGIISAAVKVITATLYCIDWILIRQEQKSASLIVMHEDIMVTVGSVYSKFLSSNKYVVGDVKSDEKSSEKTIY</sequence>
<reference evidence="13" key="2">
    <citation type="submission" date="2015-02" db="UniProtKB">
        <authorList>
            <consortium name="EnsemblMetazoa"/>
        </authorList>
    </citation>
    <scope>IDENTIFICATION</scope>
</reference>
<evidence type="ECO:0000313" key="13">
    <source>
        <dbReference type="EnsemblMetazoa" id="SMAR010477-PA"/>
    </source>
</evidence>
<keyword evidence="8" id="KW-0768">Sushi</keyword>
<dbReference type="Gene3D" id="1.20.1250.20">
    <property type="entry name" value="MFS general substrate transporter like domains"/>
    <property type="match status" value="2"/>
</dbReference>
<keyword evidence="7 8" id="KW-1015">Disulfide bond</keyword>
<feature type="transmembrane region" description="Helical" evidence="10">
    <location>
        <begin position="805"/>
        <end position="830"/>
    </location>
</feature>
<evidence type="ECO:0000256" key="6">
    <source>
        <dbReference type="ARBA" id="ARBA00023136"/>
    </source>
</evidence>
<dbReference type="InterPro" id="IPR004156">
    <property type="entry name" value="OATP"/>
</dbReference>
<feature type="transmembrane region" description="Helical" evidence="10">
    <location>
        <begin position="138"/>
        <end position="158"/>
    </location>
</feature>
<evidence type="ECO:0008006" key="15">
    <source>
        <dbReference type="Google" id="ProtNLM"/>
    </source>
</evidence>
<dbReference type="CDD" id="cd23589">
    <property type="entry name" value="TFP_LU_ECD_Rtv"/>
    <property type="match status" value="1"/>
</dbReference>